<dbReference type="InterPro" id="IPR044542">
    <property type="entry name" value="NAA30-like"/>
</dbReference>
<sequence>MAECDSGQQSLSAYGGAQEQGGACSPLTFAEATQPVDHVALGGTDFETLIKHKKHQNGLVTHLLKTTDDTDNGESADSGHGSSCQECECASTLSQLIIESEITCLSLSDDPSADPATCHHNTDLSPESGSSLVTKAIRAMIADDCDEVVLETEITNKAALRLYENLGFIRDKRLFRYYLNGVDALRLKLWLR</sequence>
<proteinExistence type="inferred from homology"/>
<dbReference type="AlphaFoldDB" id="A0A2T7NZG8"/>
<dbReference type="Proteomes" id="UP000245119">
    <property type="component" value="Linkage Group LG8"/>
</dbReference>
<dbReference type="SUPFAM" id="SSF55729">
    <property type="entry name" value="Acyl-CoA N-acyltransferases (Nat)"/>
    <property type="match status" value="1"/>
</dbReference>
<name>A0A2T7NZG8_POMCA</name>
<dbReference type="InterPro" id="IPR016181">
    <property type="entry name" value="Acyl_CoA_acyltransferase"/>
</dbReference>
<dbReference type="PANTHER" id="PTHR45896:SF1">
    <property type="entry name" value="N-ALPHA-ACETYLTRANSFERASE 30"/>
    <property type="match status" value="1"/>
</dbReference>
<gene>
    <name evidence="5" type="ORF">C0Q70_14251</name>
</gene>
<dbReference type="PANTHER" id="PTHR45896">
    <property type="entry name" value="N-ALPHA-ACETYLTRANSFERASE 30"/>
    <property type="match status" value="1"/>
</dbReference>
<dbReference type="Gene3D" id="3.40.630.30">
    <property type="match status" value="1"/>
</dbReference>
<dbReference type="InterPro" id="IPR000182">
    <property type="entry name" value="GNAT_dom"/>
</dbReference>
<evidence type="ECO:0000313" key="5">
    <source>
        <dbReference type="EMBL" id="PVD26574.1"/>
    </source>
</evidence>
<dbReference type="GO" id="GO:0004596">
    <property type="term" value="F:protein-N-terminal amino-acid acetyltransferase activity"/>
    <property type="evidence" value="ECO:0007669"/>
    <property type="project" value="InterPro"/>
</dbReference>
<keyword evidence="1" id="KW-0808">Transferase</keyword>
<dbReference type="Pfam" id="PF00583">
    <property type="entry name" value="Acetyltransf_1"/>
    <property type="match status" value="1"/>
</dbReference>
<evidence type="ECO:0000256" key="1">
    <source>
        <dbReference type="ARBA" id="ARBA00022679"/>
    </source>
</evidence>
<reference evidence="5 6" key="1">
    <citation type="submission" date="2018-04" db="EMBL/GenBank/DDBJ databases">
        <title>The genome of golden apple snail Pomacea canaliculata provides insight into stress tolerance and invasive adaptation.</title>
        <authorList>
            <person name="Liu C."/>
            <person name="Liu B."/>
            <person name="Ren Y."/>
            <person name="Zhang Y."/>
            <person name="Wang H."/>
            <person name="Li S."/>
            <person name="Jiang F."/>
            <person name="Yin L."/>
            <person name="Zhang G."/>
            <person name="Qian W."/>
            <person name="Fan W."/>
        </authorList>
    </citation>
    <scope>NUCLEOTIDE SEQUENCE [LARGE SCALE GENOMIC DNA]</scope>
    <source>
        <strain evidence="5">SZHN2017</strain>
        <tissue evidence="5">Muscle</tissue>
    </source>
</reference>
<evidence type="ECO:0000256" key="2">
    <source>
        <dbReference type="ARBA" id="ARBA00023315"/>
    </source>
</evidence>
<evidence type="ECO:0000256" key="3">
    <source>
        <dbReference type="ARBA" id="ARBA00024025"/>
    </source>
</evidence>
<organism evidence="5 6">
    <name type="scientific">Pomacea canaliculata</name>
    <name type="common">Golden apple snail</name>
    <dbReference type="NCBI Taxonomy" id="400727"/>
    <lineage>
        <taxon>Eukaryota</taxon>
        <taxon>Metazoa</taxon>
        <taxon>Spiralia</taxon>
        <taxon>Lophotrochozoa</taxon>
        <taxon>Mollusca</taxon>
        <taxon>Gastropoda</taxon>
        <taxon>Caenogastropoda</taxon>
        <taxon>Architaenioglossa</taxon>
        <taxon>Ampullarioidea</taxon>
        <taxon>Ampullariidae</taxon>
        <taxon>Pomacea</taxon>
    </lineage>
</organism>
<protein>
    <recommendedName>
        <fullName evidence="4">N-acetyltransferase domain-containing protein</fullName>
    </recommendedName>
</protein>
<feature type="domain" description="N-acetyltransferase" evidence="4">
    <location>
        <begin position="129"/>
        <end position="192"/>
    </location>
</feature>
<keyword evidence="6" id="KW-1185">Reference proteome</keyword>
<accession>A0A2T7NZG8</accession>
<evidence type="ECO:0000313" key="6">
    <source>
        <dbReference type="Proteomes" id="UP000245119"/>
    </source>
</evidence>
<dbReference type="PROSITE" id="PS51186">
    <property type="entry name" value="GNAT"/>
    <property type="match status" value="1"/>
</dbReference>
<dbReference type="STRING" id="400727.A0A2T7NZG8"/>
<comment type="caution">
    <text evidence="5">The sequence shown here is derived from an EMBL/GenBank/DDBJ whole genome shotgun (WGS) entry which is preliminary data.</text>
</comment>
<comment type="similarity">
    <text evidence="3">Belongs to the acetyltransferase family. MAK3 subfamily.</text>
</comment>
<evidence type="ECO:0000259" key="4">
    <source>
        <dbReference type="PROSITE" id="PS51186"/>
    </source>
</evidence>
<dbReference type="OrthoDB" id="249099at2759"/>
<dbReference type="GO" id="GO:0031417">
    <property type="term" value="C:NatC complex"/>
    <property type="evidence" value="ECO:0007669"/>
    <property type="project" value="TreeGrafter"/>
</dbReference>
<keyword evidence="2" id="KW-0012">Acyltransferase</keyword>
<dbReference type="EMBL" id="PZQS01000008">
    <property type="protein sequence ID" value="PVD26574.1"/>
    <property type="molecule type" value="Genomic_DNA"/>
</dbReference>